<keyword evidence="4" id="KW-1133">Transmembrane helix</keyword>
<keyword evidence="2" id="KW-0813">Transport</keyword>
<accession>A0A1Q5UDH1</accession>
<name>A0A1Q5UDH1_9EURO</name>
<feature type="region of interest" description="Disordered" evidence="6">
    <location>
        <begin position="1"/>
        <end position="40"/>
    </location>
</feature>
<organism evidence="7 8">
    <name type="scientific">Penicillium subrubescens</name>
    <dbReference type="NCBI Taxonomy" id="1316194"/>
    <lineage>
        <taxon>Eukaryota</taxon>
        <taxon>Fungi</taxon>
        <taxon>Dikarya</taxon>
        <taxon>Ascomycota</taxon>
        <taxon>Pezizomycotina</taxon>
        <taxon>Eurotiomycetes</taxon>
        <taxon>Eurotiomycetidae</taxon>
        <taxon>Eurotiales</taxon>
        <taxon>Aspergillaceae</taxon>
        <taxon>Penicillium</taxon>
    </lineage>
</organism>
<proteinExistence type="predicted"/>
<dbReference type="PANTHER" id="PTHR43791:SF65">
    <property type="entry name" value="MAJOR FACILITATOR SUPERFAMILY (MFS) PROFILE DOMAIN-CONTAINING PROTEIN-RELATED"/>
    <property type="match status" value="1"/>
</dbReference>
<keyword evidence="8" id="KW-1185">Reference proteome</keyword>
<evidence type="ECO:0000256" key="2">
    <source>
        <dbReference type="ARBA" id="ARBA00022448"/>
    </source>
</evidence>
<evidence type="ECO:0000313" key="8">
    <source>
        <dbReference type="Proteomes" id="UP000186955"/>
    </source>
</evidence>
<comment type="caution">
    <text evidence="7">The sequence shown here is derived from an EMBL/GenBank/DDBJ whole genome shotgun (WGS) entry which is preliminary data.</text>
</comment>
<evidence type="ECO:0000256" key="1">
    <source>
        <dbReference type="ARBA" id="ARBA00004141"/>
    </source>
</evidence>
<protein>
    <submittedName>
        <fullName evidence="7">Uncharacterized protein</fullName>
    </submittedName>
</protein>
<dbReference type="GO" id="GO:0022857">
    <property type="term" value="F:transmembrane transporter activity"/>
    <property type="evidence" value="ECO:0007669"/>
    <property type="project" value="TreeGrafter"/>
</dbReference>
<gene>
    <name evidence="7" type="ORF">PENSUB_3851</name>
</gene>
<evidence type="ECO:0000256" key="6">
    <source>
        <dbReference type="SAM" id="MobiDB-lite"/>
    </source>
</evidence>
<dbReference type="EMBL" id="MNBE01000313">
    <property type="protein sequence ID" value="OKP10548.1"/>
    <property type="molecule type" value="Genomic_DNA"/>
</dbReference>
<comment type="subcellular location">
    <subcellularLocation>
        <location evidence="1">Membrane</location>
        <topology evidence="1">Multi-pass membrane protein</topology>
    </subcellularLocation>
</comment>
<dbReference type="STRING" id="1316194.A0A1Q5UDH1"/>
<evidence type="ECO:0000256" key="3">
    <source>
        <dbReference type="ARBA" id="ARBA00022692"/>
    </source>
</evidence>
<evidence type="ECO:0000256" key="5">
    <source>
        <dbReference type="ARBA" id="ARBA00023136"/>
    </source>
</evidence>
<keyword evidence="3" id="KW-0812">Transmembrane</keyword>
<dbReference type="Proteomes" id="UP000186955">
    <property type="component" value="Unassembled WGS sequence"/>
</dbReference>
<evidence type="ECO:0000256" key="4">
    <source>
        <dbReference type="ARBA" id="ARBA00022989"/>
    </source>
</evidence>
<dbReference type="AlphaFoldDB" id="A0A1Q5UDH1"/>
<reference evidence="7 8" key="1">
    <citation type="submission" date="2016-10" db="EMBL/GenBank/DDBJ databases">
        <title>Genome sequence of the ascomycete fungus Penicillium subrubescens.</title>
        <authorList>
            <person name="De Vries R.P."/>
            <person name="Peng M."/>
            <person name="Dilokpimol A."/>
            <person name="Hilden K."/>
            <person name="Makela M.R."/>
            <person name="Grigoriev I."/>
            <person name="Riley R."/>
            <person name="Granchi Z."/>
        </authorList>
    </citation>
    <scope>NUCLEOTIDE SEQUENCE [LARGE SCALE GENOMIC DNA]</scope>
    <source>
        <strain evidence="7 8">CBS 132785</strain>
    </source>
</reference>
<dbReference type="PANTHER" id="PTHR43791">
    <property type="entry name" value="PERMEASE-RELATED"/>
    <property type="match status" value="1"/>
</dbReference>
<dbReference type="GO" id="GO:0016020">
    <property type="term" value="C:membrane"/>
    <property type="evidence" value="ECO:0007669"/>
    <property type="project" value="UniProtKB-SubCell"/>
</dbReference>
<evidence type="ECO:0000313" key="7">
    <source>
        <dbReference type="EMBL" id="OKP10548.1"/>
    </source>
</evidence>
<sequence>MPTVISESLVKKTAEPSVSSVLHETDSSDTDGPPLGKPQNERRFWFQRTREYDPDEIATLPSVFDDPETAKQYQPRADWENLHRFDPSARWTWGEEYSLIRKIDLRIMVFACVMFMALELDRSNLQQALTDNFLKDLHMNTNGNSTSTIGWYLHDSADFLARLQPWKYRLQACIPLCRAALSTGQQVGWPRPLDPHPDGSLVYSGHGSVWFA</sequence>
<keyword evidence="5" id="KW-0472">Membrane</keyword>